<evidence type="ECO:0000313" key="5">
    <source>
        <dbReference type="EMBL" id="XCD06963.1"/>
    </source>
</evidence>
<dbReference type="EMBL" id="PP511733">
    <property type="protein sequence ID" value="XCD06963.1"/>
    <property type="molecule type" value="Genomic_DNA"/>
</dbReference>
<reference evidence="3" key="1">
    <citation type="submission" date="2024-03" db="EMBL/GenBank/DDBJ databases">
        <title>Diverse circular DNA viruses in blood, oral, and fecal samples of captive lemurs.</title>
        <authorList>
            <person name="Paietta E.N."/>
            <person name="Kraberger S."/>
            <person name="Lund M.C."/>
            <person name="Custer J.M."/>
            <person name="Vargas K.M."/>
            <person name="Ehmke E.E."/>
            <person name="Yoder A.D."/>
            <person name="Varsani A."/>
        </authorList>
    </citation>
    <scope>NUCLEOTIDE SEQUENCE</scope>
    <source>
        <strain evidence="2">Duke_21_72</strain>
        <strain evidence="3">Duke_24FS_78</strain>
        <strain evidence="4">Duke_25FS_99</strain>
        <strain evidence="5">Duke_26_61</strain>
    </source>
</reference>
<protein>
    <submittedName>
        <fullName evidence="3">DNA pilot protein</fullName>
    </submittedName>
</protein>
<proteinExistence type="predicted"/>
<evidence type="ECO:0000313" key="3">
    <source>
        <dbReference type="EMBL" id="XCD05378.1"/>
    </source>
</evidence>
<dbReference type="EMBL" id="PP511412">
    <property type="protein sequence ID" value="XCD04012.1"/>
    <property type="molecule type" value="Genomic_DNA"/>
</dbReference>
<name>A0AAU8B0J6_9VIRU</name>
<organism evidence="3">
    <name type="scientific">Dulem virus 184</name>
    <dbReference type="NCBI Taxonomy" id="3145661"/>
    <lineage>
        <taxon>Viruses</taxon>
        <taxon>Monodnaviria</taxon>
        <taxon>Sangervirae</taxon>
        <taxon>Phixviricota</taxon>
        <taxon>Malgrandaviricetes</taxon>
        <taxon>Petitvirales</taxon>
        <taxon>Microviridae</taxon>
        <taxon>Microvirus</taxon>
    </lineage>
</organism>
<dbReference type="EMBL" id="PP511669">
    <property type="protein sequence ID" value="XCD06420.1"/>
    <property type="molecule type" value="Genomic_DNA"/>
</dbReference>
<evidence type="ECO:0000313" key="2">
    <source>
        <dbReference type="EMBL" id="XCD04012.1"/>
    </source>
</evidence>
<dbReference type="EMBL" id="PP511552">
    <property type="protein sequence ID" value="XCD05378.1"/>
    <property type="molecule type" value="Genomic_DNA"/>
</dbReference>
<sequence length="275" mass="29637">MGFLDFFKGAFATGANYPSKDNWNVRYEQQIADRDWQRNQQAAQQAFLNEMTSAQMAMNWDAQQAALNRQFQQSSAQQAMQFSASEAALNRQWQEAMNQKAMNWDAQQAEINRNWQAAEAQANREFQTASAQQAMQWEAQQAELQRQFQTEMSNTSYQRAVQDLKAAGLNPILAALNQGASTPSGAMGGGFAASGSMGGGAQGSGFTSSGSTGQGFSASGSQGRGYSASGKQATSAKGIVKDGLGLLGDIIKLSIHEQHQSKAEFGKLLAGFMGR</sequence>
<feature type="region of interest" description="Disordered" evidence="1">
    <location>
        <begin position="197"/>
        <end position="230"/>
    </location>
</feature>
<evidence type="ECO:0000256" key="1">
    <source>
        <dbReference type="SAM" id="MobiDB-lite"/>
    </source>
</evidence>
<accession>A0AAU8B0J6</accession>
<feature type="compositionally biased region" description="Low complexity" evidence="1">
    <location>
        <begin position="204"/>
        <end position="221"/>
    </location>
</feature>
<evidence type="ECO:0000313" key="4">
    <source>
        <dbReference type="EMBL" id="XCD06420.1"/>
    </source>
</evidence>